<dbReference type="Gene3D" id="3.40.50.720">
    <property type="entry name" value="NAD(P)-binding Rossmann-like Domain"/>
    <property type="match status" value="1"/>
</dbReference>
<dbReference type="InterPro" id="IPR050177">
    <property type="entry name" value="Lipid_A_modif_metabolic_enz"/>
</dbReference>
<dbReference type="InterPro" id="IPR036291">
    <property type="entry name" value="NAD(P)-bd_dom_sf"/>
</dbReference>
<protein>
    <submittedName>
        <fullName evidence="2">NAD(P)-dependent oxidoreductase</fullName>
    </submittedName>
</protein>
<keyword evidence="3" id="KW-1185">Reference proteome</keyword>
<dbReference type="Pfam" id="PF01370">
    <property type="entry name" value="Epimerase"/>
    <property type="match status" value="1"/>
</dbReference>
<organism evidence="2 3">
    <name type="scientific">Streptomyces actuosus</name>
    <dbReference type="NCBI Taxonomy" id="1885"/>
    <lineage>
        <taxon>Bacteria</taxon>
        <taxon>Bacillati</taxon>
        <taxon>Actinomycetota</taxon>
        <taxon>Actinomycetes</taxon>
        <taxon>Kitasatosporales</taxon>
        <taxon>Streptomycetaceae</taxon>
        <taxon>Streptomyces</taxon>
    </lineage>
</organism>
<dbReference type="EMBL" id="JAFFZS010000013">
    <property type="protein sequence ID" value="MBN0046080.1"/>
    <property type="molecule type" value="Genomic_DNA"/>
</dbReference>
<dbReference type="SUPFAM" id="SSF51735">
    <property type="entry name" value="NAD(P)-binding Rossmann-fold domains"/>
    <property type="match status" value="1"/>
</dbReference>
<reference evidence="2 3" key="1">
    <citation type="submission" date="2021-02" db="EMBL/GenBank/DDBJ databases">
        <title>Whole genome sequencing of Streptomyces actuosus VRA1.</title>
        <authorList>
            <person name="Sen G."/>
            <person name="Sen A."/>
        </authorList>
    </citation>
    <scope>NUCLEOTIDE SEQUENCE [LARGE SCALE GENOMIC DNA]</scope>
    <source>
        <strain evidence="2 3">VRA1</strain>
    </source>
</reference>
<sequence length="327" mass="33884">MLVTGGTGFIGAHVLPLLQAPAPHGPRPAVRLLTHRRPGPDQPSADVETVRGDLADPGTLHGVCEGVTTVLHLAARIGGTEEECRAVNEEGTRALLAEAARSGVRRVVQLGTAAVYGDGPHRGEPEGGPAEAPVSATSATRLAGERLVLSAGGTVVRPYLVYGEGDRWVVPSLAVLLGQVPRWVDGATARISLISAPVLAAVLAELALKSGEPGEPLPGGASGVPPGRVLHAAHPEPVTVRDLVTAVCRALSLPLPDGDVSLSEARARLTASAARRPLELLAHDHWYDSSRLWSTVTTRPGPAFTTDFPACAPWYRKALADAGIAPP</sequence>
<evidence type="ECO:0000313" key="3">
    <source>
        <dbReference type="Proteomes" id="UP000788262"/>
    </source>
</evidence>
<evidence type="ECO:0000313" key="2">
    <source>
        <dbReference type="EMBL" id="MBN0046080.1"/>
    </source>
</evidence>
<comment type="caution">
    <text evidence="2">The sequence shown here is derived from an EMBL/GenBank/DDBJ whole genome shotgun (WGS) entry which is preliminary data.</text>
</comment>
<name>A0ABS2VSY9_STRAS</name>
<evidence type="ECO:0000259" key="1">
    <source>
        <dbReference type="Pfam" id="PF01370"/>
    </source>
</evidence>
<dbReference type="PANTHER" id="PTHR43245">
    <property type="entry name" value="BIFUNCTIONAL POLYMYXIN RESISTANCE PROTEIN ARNA"/>
    <property type="match status" value="1"/>
</dbReference>
<accession>A0ABS2VSY9</accession>
<proteinExistence type="predicted"/>
<feature type="domain" description="NAD-dependent epimerase/dehydratase" evidence="1">
    <location>
        <begin position="1"/>
        <end position="167"/>
    </location>
</feature>
<dbReference type="Proteomes" id="UP000788262">
    <property type="component" value="Unassembled WGS sequence"/>
</dbReference>
<dbReference type="InterPro" id="IPR001509">
    <property type="entry name" value="Epimerase_deHydtase"/>
</dbReference>
<gene>
    <name evidence="2" type="ORF">JS756_18620</name>
</gene>